<keyword evidence="1 2" id="KW-0732">Signal</keyword>
<dbReference type="Gene3D" id="2.130.10.130">
    <property type="entry name" value="Integrin alpha, N-terminal"/>
    <property type="match status" value="2"/>
</dbReference>
<dbReference type="PANTHER" id="PTHR44103:SF1">
    <property type="entry name" value="PROPROTEIN CONVERTASE P"/>
    <property type="match status" value="1"/>
</dbReference>
<dbReference type="PANTHER" id="PTHR44103">
    <property type="entry name" value="PROPROTEIN CONVERTASE P"/>
    <property type="match status" value="1"/>
</dbReference>
<sequence>MKTSPRCLLALTALFCGVASASDTLTPLKYNNPGLTVDLGVGLWAWPMPMDFDGDGDLDLVVNCPDKPYNGIYFFENATGDTAKNKMPVFKPGVRFSKGAQNVQVSYVDGKPVVMSPGNVHPDFLKTGIEKGEKLGPPVNVHMNKVRANMWRSVDYDGDGQQDLIVGVGDWTEYGWDNAYDENGRWMNGPLRGYVYVLRNKGTNEKPNYDKPQKVMATDRPVETFGWPSPNFADYDGDGDLDLLCGEFLDGFTYFENTGTRTKPKYALGRRLKAESGKYLTMDLEMITPTVIDWDKDGDFDIICGDEDGRVAFIENTGAFAEKAPVFKEPVYFQQEADNVKFGALVTPVGFDWDGDGDMDLICGNTAGYVAFIENLSGKGVEKPKWAAPVRLEAEGKVIRPMAGPNGSIQGPCEAKWGYTTQTVADWDGDGLPDLILNSILGKVLWYKNVGTRAKPKLAAGQPVVVEWEGSQPHLAYGWLRPEGDHKGLLTQWRTTPVAVDWNKDGLMDLVMLDQEGYLAFFERAKVGDQLVLKHPKRIFCADQKAPEPGLLDKAMEHLKVRNPVAMTPGEPLRLNAGIAGKSGRRKICIMDWDGDGQLDILLNSANANFLRQSSNADGKWFFTDMGLLSDANIEGHDVSPTTVDFNDDGIPDFVGGAEDGHLYYLRNPKAK</sequence>
<feature type="chain" id="PRO_5012256308" evidence="2">
    <location>
        <begin position="22"/>
        <end position="672"/>
    </location>
</feature>
<dbReference type="RefSeq" id="WP_078813687.1">
    <property type="nucleotide sequence ID" value="NZ_FUYE01000007.1"/>
</dbReference>
<dbReference type="InterPro" id="IPR013517">
    <property type="entry name" value="FG-GAP"/>
</dbReference>
<dbReference type="SUPFAM" id="SSF69318">
    <property type="entry name" value="Integrin alpha N-terminal domain"/>
    <property type="match status" value="2"/>
</dbReference>
<protein>
    <submittedName>
        <fullName evidence="3">Repeat domain-containing protein</fullName>
    </submittedName>
</protein>
<dbReference type="Proteomes" id="UP000190774">
    <property type="component" value="Unassembled WGS sequence"/>
</dbReference>
<dbReference type="InterPro" id="IPR028994">
    <property type="entry name" value="Integrin_alpha_N"/>
</dbReference>
<reference evidence="4" key="1">
    <citation type="submission" date="2017-02" db="EMBL/GenBank/DDBJ databases">
        <authorList>
            <person name="Varghese N."/>
            <person name="Submissions S."/>
        </authorList>
    </citation>
    <scope>NUCLEOTIDE SEQUENCE [LARGE SCALE GENOMIC DNA]</scope>
    <source>
        <strain evidence="4">ATCC 700200</strain>
    </source>
</reference>
<keyword evidence="4" id="KW-1185">Reference proteome</keyword>
<organism evidence="3 4">
    <name type="scientific">Prosthecobacter debontii</name>
    <dbReference type="NCBI Taxonomy" id="48467"/>
    <lineage>
        <taxon>Bacteria</taxon>
        <taxon>Pseudomonadati</taxon>
        <taxon>Verrucomicrobiota</taxon>
        <taxon>Verrucomicrobiia</taxon>
        <taxon>Verrucomicrobiales</taxon>
        <taxon>Verrucomicrobiaceae</taxon>
        <taxon>Prosthecobacter</taxon>
    </lineage>
</organism>
<gene>
    <name evidence="3" type="ORF">SAMN02745166_02490</name>
</gene>
<dbReference type="STRING" id="48467.SAMN02745166_02490"/>
<evidence type="ECO:0000256" key="1">
    <source>
        <dbReference type="ARBA" id="ARBA00022729"/>
    </source>
</evidence>
<evidence type="ECO:0000256" key="2">
    <source>
        <dbReference type="SAM" id="SignalP"/>
    </source>
</evidence>
<accession>A0A1T4Y5I6</accession>
<name>A0A1T4Y5I6_9BACT</name>
<evidence type="ECO:0000313" key="3">
    <source>
        <dbReference type="EMBL" id="SKA96903.1"/>
    </source>
</evidence>
<dbReference type="EMBL" id="FUYE01000007">
    <property type="protein sequence ID" value="SKA96903.1"/>
    <property type="molecule type" value="Genomic_DNA"/>
</dbReference>
<dbReference type="Pfam" id="PF13517">
    <property type="entry name" value="FG-GAP_3"/>
    <property type="match status" value="1"/>
</dbReference>
<dbReference type="OrthoDB" id="1488578at2"/>
<feature type="signal peptide" evidence="2">
    <location>
        <begin position="1"/>
        <end position="21"/>
    </location>
</feature>
<proteinExistence type="predicted"/>
<evidence type="ECO:0000313" key="4">
    <source>
        <dbReference type="Proteomes" id="UP000190774"/>
    </source>
</evidence>
<dbReference type="AlphaFoldDB" id="A0A1T4Y5I6"/>